<feature type="domain" description="C2H2-type" evidence="10">
    <location>
        <begin position="308"/>
        <end position="339"/>
    </location>
</feature>
<feature type="domain" description="C2H2-type" evidence="10">
    <location>
        <begin position="603"/>
        <end position="628"/>
    </location>
</feature>
<feature type="domain" description="C2H2-type" evidence="10">
    <location>
        <begin position="1020"/>
        <end position="1046"/>
    </location>
</feature>
<dbReference type="Pfam" id="PF00096">
    <property type="entry name" value="zf-C2H2"/>
    <property type="match status" value="3"/>
</dbReference>
<dbReference type="EMBL" id="OC917240">
    <property type="protein sequence ID" value="CAD7646545.1"/>
    <property type="molecule type" value="Genomic_DNA"/>
</dbReference>
<feature type="domain" description="C2H2-type" evidence="10">
    <location>
        <begin position="792"/>
        <end position="822"/>
    </location>
</feature>
<dbReference type="SUPFAM" id="SSF57667">
    <property type="entry name" value="beta-beta-alpha zinc fingers"/>
    <property type="match status" value="7"/>
</dbReference>
<gene>
    <name evidence="11" type="ORF">ONB1V03_LOCUS5782</name>
</gene>
<dbReference type="EMBL" id="CAJPVJ010002415">
    <property type="protein sequence ID" value="CAG2166255.1"/>
    <property type="molecule type" value="Genomic_DNA"/>
</dbReference>
<feature type="compositionally biased region" description="Basic and acidic residues" evidence="9">
    <location>
        <begin position="186"/>
        <end position="196"/>
    </location>
</feature>
<evidence type="ECO:0000259" key="10">
    <source>
        <dbReference type="PROSITE" id="PS50157"/>
    </source>
</evidence>
<feature type="domain" description="C2H2-type" evidence="10">
    <location>
        <begin position="1111"/>
        <end position="1139"/>
    </location>
</feature>
<keyword evidence="4" id="KW-0862">Zinc</keyword>
<dbReference type="GO" id="GO:0005634">
    <property type="term" value="C:nucleus"/>
    <property type="evidence" value="ECO:0007669"/>
    <property type="project" value="UniProtKB-SubCell"/>
</dbReference>
<feature type="domain" description="C2H2-type" evidence="10">
    <location>
        <begin position="116"/>
        <end position="145"/>
    </location>
</feature>
<feature type="domain" description="C2H2-type" evidence="10">
    <location>
        <begin position="899"/>
        <end position="928"/>
    </location>
</feature>
<dbReference type="OrthoDB" id="2687452at2759"/>
<name>A0A7R9LU73_9ACAR</name>
<keyword evidence="3 8" id="KW-0863">Zinc-finger</keyword>
<keyword evidence="12" id="KW-1185">Reference proteome</keyword>
<evidence type="ECO:0000256" key="1">
    <source>
        <dbReference type="ARBA" id="ARBA00004123"/>
    </source>
</evidence>
<feature type="domain" description="C2H2-type" evidence="10">
    <location>
        <begin position="1081"/>
        <end position="1110"/>
    </location>
</feature>
<comment type="subcellular location">
    <subcellularLocation>
        <location evidence="1">Nucleus</location>
    </subcellularLocation>
</comment>
<evidence type="ECO:0000256" key="3">
    <source>
        <dbReference type="ARBA" id="ARBA00022771"/>
    </source>
</evidence>
<dbReference type="AlphaFoldDB" id="A0A7R9LU73"/>
<feature type="domain" description="C2H2-type" evidence="10">
    <location>
        <begin position="682"/>
        <end position="710"/>
    </location>
</feature>
<proteinExistence type="predicted"/>
<feature type="compositionally biased region" description="Polar residues" evidence="9">
    <location>
        <begin position="216"/>
        <end position="225"/>
    </location>
</feature>
<organism evidence="11">
    <name type="scientific">Oppiella nova</name>
    <dbReference type="NCBI Taxonomy" id="334625"/>
    <lineage>
        <taxon>Eukaryota</taxon>
        <taxon>Metazoa</taxon>
        <taxon>Ecdysozoa</taxon>
        <taxon>Arthropoda</taxon>
        <taxon>Chelicerata</taxon>
        <taxon>Arachnida</taxon>
        <taxon>Acari</taxon>
        <taxon>Acariformes</taxon>
        <taxon>Sarcoptiformes</taxon>
        <taxon>Oribatida</taxon>
        <taxon>Brachypylina</taxon>
        <taxon>Oppioidea</taxon>
        <taxon>Oppiidae</taxon>
        <taxon>Oppiella</taxon>
    </lineage>
</organism>
<feature type="compositionally biased region" description="Basic and acidic residues" evidence="9">
    <location>
        <begin position="203"/>
        <end position="214"/>
    </location>
</feature>
<sequence length="1139" mass="132367">MKRNLIYHEKRHRGLPLGRGCHWPDCEYRSTNGFALKRHVLNTHQNGSEVVSKHLRTSGVLKSEVLSDCEDYGRDGHELSAENEDTIEGQGSRGRGDYMTETIARKRGRKPMGGTYACDWEGCDKRYKYPKDLERHQRRHTGDTYRCDFEGCAAEFVRPDQLRNHQMNKSHLKGRSVYNEYAVQRGLRDSEPEECKTSLSDNLKSDENDGKDGESLDTNEANDMKTSGKRRHDIIESIDSESDEEYSCGASDEEMSDNWVESRKRIKKSRKLRPIDGKYVCDYENCGKAYNSARSLREHWMYHSGQRFFCDYDNCCKHYSDSSSLRKHMVRGNHVLGQPFMCYVTDCQFETTSKQELEEHISTHPYDERIRKKDNQSHSINSSKSEGQYVCEVEGCGKSFNYQKTFQEHRMSHSGHRFYCNYENCCKHFGYSRSLNKHKESGNHVLGQPFACCVTDCPFETASKPALEAHICSHPYDERFKFRDPLPAKQVYRKSLEGQYVCEVEECLKVYYDLRSFREHRMCHTGQRFYCDYDNCCKHFAYSSSLHKHLKAGNHVLGKPFACCVTDCPFDTTSKEELEEHINSHPYEERFLLKERTVSDGQFVCDWIGCGKAFGNAKCLRQHKQKHSRGTGGTGGSDTDVNSGDEGVADKSTPMSITRGSIGDQNGAKFLKINGRWVCDFDVCGKICGKTFDKNGRLREHRMSHLGERYFCDYDECCRHFARFDGWKEHRRNGPHVTGQPYECFVNRCEFKTISKEELKEHILSHTYDERLHPKGSTVVPRKFYRTGSGKYACDYDNCGKSYRDSKSLKDHRMAQHLRKRFFCERDDCCKHFSTLRTMKTHMRTGTHTMGQSFECIIIGCDFMSASKEALEQHISGHSDTDYLNRKKRDYLKTSGGQYVCEGQGCDQAFTSRHEYLQHRLTHLKDEVFTCEIGTCSHTFRNHTLMSAHQLRRHPDAFPELPWLECPQMGCQFGTKQASYMETHRKLHLKKHVCSVCGKGFGRPDVLLKHMTSHDQSLKIRCEWYGCEETFGSKYDMKCHMNTHTGAVVYRCQWPGCDETFATIKRLAKHETRRHKTVKNYRCQWPGCEESYFNQRGLLMHQRGHKGLKDYRCHWPQCEFSTDNKVVFDNHIKKHTGDP</sequence>
<feature type="domain" description="C2H2-type" evidence="10">
    <location>
        <begin position="710"/>
        <end position="741"/>
    </location>
</feature>
<dbReference type="SMART" id="SM00355">
    <property type="entry name" value="ZnF_C2H2"/>
    <property type="match status" value="27"/>
</dbReference>
<keyword evidence="7" id="KW-0539">Nucleus</keyword>
<dbReference type="Proteomes" id="UP000728032">
    <property type="component" value="Unassembled WGS sequence"/>
</dbReference>
<feature type="domain" description="C2H2-type" evidence="10">
    <location>
        <begin position="992"/>
        <end position="1014"/>
    </location>
</feature>
<dbReference type="GO" id="GO:0006357">
    <property type="term" value="P:regulation of transcription by RNA polymerase II"/>
    <property type="evidence" value="ECO:0007669"/>
    <property type="project" value="TreeGrafter"/>
</dbReference>
<evidence type="ECO:0000256" key="9">
    <source>
        <dbReference type="SAM" id="MobiDB-lite"/>
    </source>
</evidence>
<keyword evidence="2" id="KW-0479">Metal-binding</keyword>
<keyword evidence="6" id="KW-0804">Transcription</keyword>
<feature type="region of interest" description="Disordered" evidence="9">
    <location>
        <begin position="186"/>
        <end position="251"/>
    </location>
</feature>
<dbReference type="PANTHER" id="PTHR46179:SF13">
    <property type="entry name" value="C2H2-TYPE DOMAIN-CONTAINING PROTEIN"/>
    <property type="match status" value="1"/>
</dbReference>
<evidence type="ECO:0000256" key="2">
    <source>
        <dbReference type="ARBA" id="ARBA00022723"/>
    </source>
</evidence>
<feature type="domain" description="C2H2-type" evidence="10">
    <location>
        <begin position="822"/>
        <end position="853"/>
    </location>
</feature>
<feature type="domain" description="C2H2-type" evidence="10">
    <location>
        <begin position="500"/>
        <end position="529"/>
    </location>
</feature>
<feature type="domain" description="C2H2-type" evidence="10">
    <location>
        <begin position="145"/>
        <end position="176"/>
    </location>
</feature>
<feature type="domain" description="C2H2-type" evidence="10">
    <location>
        <begin position="279"/>
        <end position="308"/>
    </location>
</feature>
<dbReference type="InterPro" id="IPR013087">
    <property type="entry name" value="Znf_C2H2_type"/>
</dbReference>
<feature type="compositionally biased region" description="Acidic residues" evidence="9">
    <location>
        <begin position="236"/>
        <end position="251"/>
    </location>
</feature>
<dbReference type="InterPro" id="IPR036236">
    <property type="entry name" value="Znf_C2H2_sf"/>
</dbReference>
<feature type="domain" description="C2H2-type" evidence="10">
    <location>
        <begin position="389"/>
        <end position="418"/>
    </location>
</feature>
<dbReference type="PANTHER" id="PTHR46179">
    <property type="entry name" value="ZINC FINGER PROTEIN"/>
    <property type="match status" value="1"/>
</dbReference>
<feature type="domain" description="C2H2-type" evidence="10">
    <location>
        <begin position="929"/>
        <end position="959"/>
    </location>
</feature>
<feature type="domain" description="C2H2-type" evidence="10">
    <location>
        <begin position="1050"/>
        <end position="1080"/>
    </location>
</feature>
<feature type="domain" description="C2H2-type" evidence="10">
    <location>
        <begin position="418"/>
        <end position="449"/>
    </location>
</feature>
<evidence type="ECO:0000313" key="11">
    <source>
        <dbReference type="EMBL" id="CAD7646545.1"/>
    </source>
</evidence>
<evidence type="ECO:0000313" key="12">
    <source>
        <dbReference type="Proteomes" id="UP000728032"/>
    </source>
</evidence>
<accession>A0A7R9LU73</accession>
<feature type="region of interest" description="Disordered" evidence="9">
    <location>
        <begin position="626"/>
        <end position="659"/>
    </location>
</feature>
<dbReference type="GO" id="GO:0008270">
    <property type="term" value="F:zinc ion binding"/>
    <property type="evidence" value="ECO:0007669"/>
    <property type="project" value="UniProtKB-KW"/>
</dbReference>
<evidence type="ECO:0000256" key="6">
    <source>
        <dbReference type="ARBA" id="ARBA00023163"/>
    </source>
</evidence>
<feature type="domain" description="C2H2-type" evidence="10">
    <location>
        <begin position="529"/>
        <end position="560"/>
    </location>
</feature>
<dbReference type="Gene3D" id="3.30.160.60">
    <property type="entry name" value="Classic Zinc Finger"/>
    <property type="match status" value="11"/>
</dbReference>
<evidence type="ECO:0000256" key="8">
    <source>
        <dbReference type="PROSITE-ProRule" id="PRU00042"/>
    </source>
</evidence>
<evidence type="ECO:0000256" key="4">
    <source>
        <dbReference type="ARBA" id="ARBA00022833"/>
    </source>
</evidence>
<dbReference type="InterPro" id="IPR051061">
    <property type="entry name" value="Zinc_finger_trans_reg"/>
</dbReference>
<evidence type="ECO:0000256" key="5">
    <source>
        <dbReference type="ARBA" id="ARBA00023015"/>
    </source>
</evidence>
<evidence type="ECO:0000256" key="7">
    <source>
        <dbReference type="ARBA" id="ARBA00023242"/>
    </source>
</evidence>
<dbReference type="PROSITE" id="PS00028">
    <property type="entry name" value="ZINC_FINGER_C2H2_1"/>
    <property type="match status" value="19"/>
</dbReference>
<dbReference type="PROSITE" id="PS50157">
    <property type="entry name" value="ZINC_FINGER_C2H2_2"/>
    <property type="match status" value="20"/>
</dbReference>
<protein>
    <recommendedName>
        <fullName evidence="10">C2H2-type domain-containing protein</fullName>
    </recommendedName>
</protein>
<keyword evidence="5" id="KW-0805">Transcription regulation</keyword>
<reference evidence="11" key="1">
    <citation type="submission" date="2020-11" db="EMBL/GenBank/DDBJ databases">
        <authorList>
            <person name="Tran Van P."/>
        </authorList>
    </citation>
    <scope>NUCLEOTIDE SEQUENCE</scope>
</reference>